<sequence>MKKLFSLIICAALLFSITFSGTAFAATVYETESNDSTGTANTISAGDTVYGKISFDKDNDYYKLRLTAGTSTTFSLSNIPGGCDYDLILYDANGSIIGSSTAFGNTSEKITRTLSAGLYYINVKGYSGTSSSNYTLTVSGSGSTTPTTPPVHGGDAYEFNDTRELASNMGSGSLYLEANIHPLGDVDYYRFSVSSTTTEHIVLYNPAVDLSYHFSVYNSTGGYVCSDGGIGDCTVTLSPGTYYIKVFSYSSESVLNYRLRMTAV</sequence>
<name>A0A1V4SNX8_RUMHU</name>
<gene>
    <name evidence="3" type="ORF">CLHUN_09200</name>
</gene>
<evidence type="ECO:0000256" key="1">
    <source>
        <dbReference type="SAM" id="SignalP"/>
    </source>
</evidence>
<dbReference type="EMBL" id="MZGX01000004">
    <property type="protein sequence ID" value="OPX45544.1"/>
    <property type="molecule type" value="Genomic_DNA"/>
</dbReference>
<proteinExistence type="predicted"/>
<feature type="domain" description="Peptidase C-terminal archaeal/bacterial" evidence="2">
    <location>
        <begin position="185"/>
        <end position="248"/>
    </location>
</feature>
<comment type="caution">
    <text evidence="3">The sequence shown here is derived from an EMBL/GenBank/DDBJ whole genome shotgun (WGS) entry which is preliminary data.</text>
</comment>
<dbReference type="Gene3D" id="2.60.120.380">
    <property type="match status" value="2"/>
</dbReference>
<dbReference type="RefSeq" id="WP_080063369.1">
    <property type="nucleotide sequence ID" value="NZ_MZGX01000004.1"/>
</dbReference>
<feature type="signal peptide" evidence="1">
    <location>
        <begin position="1"/>
        <end position="25"/>
    </location>
</feature>
<dbReference type="OrthoDB" id="9815928at2"/>
<dbReference type="InterPro" id="IPR007280">
    <property type="entry name" value="Peptidase_C_arc/bac"/>
</dbReference>
<protein>
    <recommendedName>
        <fullName evidence="2">Peptidase C-terminal archaeal/bacterial domain-containing protein</fullName>
    </recommendedName>
</protein>
<keyword evidence="4" id="KW-1185">Reference proteome</keyword>
<dbReference type="AlphaFoldDB" id="A0A1V4SNX8"/>
<evidence type="ECO:0000313" key="3">
    <source>
        <dbReference type="EMBL" id="OPX45544.1"/>
    </source>
</evidence>
<accession>A0A1V4SNX8</accession>
<dbReference type="STRING" id="48256.CLHUN_09200"/>
<dbReference type="Proteomes" id="UP000191554">
    <property type="component" value="Unassembled WGS sequence"/>
</dbReference>
<dbReference type="SUPFAM" id="SSF89260">
    <property type="entry name" value="Collagen-binding domain"/>
    <property type="match status" value="2"/>
</dbReference>
<dbReference type="Pfam" id="PF04151">
    <property type="entry name" value="PPC"/>
    <property type="match status" value="2"/>
</dbReference>
<feature type="domain" description="Peptidase C-terminal archaeal/bacterial" evidence="2">
    <location>
        <begin position="58"/>
        <end position="124"/>
    </location>
</feature>
<evidence type="ECO:0000259" key="2">
    <source>
        <dbReference type="Pfam" id="PF04151"/>
    </source>
</evidence>
<evidence type="ECO:0000313" key="4">
    <source>
        <dbReference type="Proteomes" id="UP000191554"/>
    </source>
</evidence>
<organism evidence="3 4">
    <name type="scientific">Ruminiclostridium hungatei</name>
    <name type="common">Clostridium hungatei</name>
    <dbReference type="NCBI Taxonomy" id="48256"/>
    <lineage>
        <taxon>Bacteria</taxon>
        <taxon>Bacillati</taxon>
        <taxon>Bacillota</taxon>
        <taxon>Clostridia</taxon>
        <taxon>Eubacteriales</taxon>
        <taxon>Oscillospiraceae</taxon>
        <taxon>Ruminiclostridium</taxon>
    </lineage>
</organism>
<keyword evidence="1" id="KW-0732">Signal</keyword>
<reference evidence="3 4" key="1">
    <citation type="submission" date="2017-03" db="EMBL/GenBank/DDBJ databases">
        <title>Genome sequence of Clostridium hungatei DSM 14427.</title>
        <authorList>
            <person name="Poehlein A."/>
            <person name="Daniel R."/>
        </authorList>
    </citation>
    <scope>NUCLEOTIDE SEQUENCE [LARGE SCALE GENOMIC DNA]</scope>
    <source>
        <strain evidence="3 4">DSM 14427</strain>
    </source>
</reference>
<feature type="chain" id="PRO_5012867166" description="Peptidase C-terminal archaeal/bacterial domain-containing protein" evidence="1">
    <location>
        <begin position="26"/>
        <end position="264"/>
    </location>
</feature>